<sequence>MSIVNSLYLTILQEKIPLDKQGRVNAIDIALSYSIMPISSFLAGPLAETIGIQLLFTILSIAIIVNSLIFTLFSDMRYVGKIEADEIVESKEAENAII</sequence>
<name>X1CHI4_9ZZZZ</name>
<dbReference type="AlphaFoldDB" id="X1CHI4"/>
<evidence type="ECO:0000256" key="1">
    <source>
        <dbReference type="SAM" id="Phobius"/>
    </source>
</evidence>
<accession>X1CHI4</accession>
<protein>
    <recommendedName>
        <fullName evidence="3">Major facilitator superfamily (MFS) profile domain-containing protein</fullName>
    </recommendedName>
</protein>
<proteinExistence type="predicted"/>
<keyword evidence="1" id="KW-0472">Membrane</keyword>
<reference evidence="2" key="1">
    <citation type="journal article" date="2014" name="Front. Microbiol.">
        <title>High frequency of phylogenetically diverse reductive dehalogenase-homologous genes in deep subseafloor sedimentary metagenomes.</title>
        <authorList>
            <person name="Kawai M."/>
            <person name="Futagami T."/>
            <person name="Toyoda A."/>
            <person name="Takaki Y."/>
            <person name="Nishi S."/>
            <person name="Hori S."/>
            <person name="Arai W."/>
            <person name="Tsubouchi T."/>
            <person name="Morono Y."/>
            <person name="Uchiyama I."/>
            <person name="Ito T."/>
            <person name="Fujiyama A."/>
            <person name="Inagaki F."/>
            <person name="Takami H."/>
        </authorList>
    </citation>
    <scope>NUCLEOTIDE SEQUENCE</scope>
    <source>
        <strain evidence="2">Expedition CK06-06</strain>
    </source>
</reference>
<dbReference type="InterPro" id="IPR036259">
    <property type="entry name" value="MFS_trans_sf"/>
</dbReference>
<dbReference type="EMBL" id="BART01027395">
    <property type="protein sequence ID" value="GAG92537.1"/>
    <property type="molecule type" value="Genomic_DNA"/>
</dbReference>
<dbReference type="Gene3D" id="1.20.1250.20">
    <property type="entry name" value="MFS general substrate transporter like domains"/>
    <property type="match status" value="1"/>
</dbReference>
<evidence type="ECO:0008006" key="3">
    <source>
        <dbReference type="Google" id="ProtNLM"/>
    </source>
</evidence>
<dbReference type="SUPFAM" id="SSF103473">
    <property type="entry name" value="MFS general substrate transporter"/>
    <property type="match status" value="1"/>
</dbReference>
<gene>
    <name evidence="2" type="ORF">S01H4_48574</name>
</gene>
<keyword evidence="1" id="KW-0812">Transmembrane</keyword>
<evidence type="ECO:0000313" key="2">
    <source>
        <dbReference type="EMBL" id="GAG92537.1"/>
    </source>
</evidence>
<comment type="caution">
    <text evidence="2">The sequence shown here is derived from an EMBL/GenBank/DDBJ whole genome shotgun (WGS) entry which is preliminary data.</text>
</comment>
<feature type="transmembrane region" description="Helical" evidence="1">
    <location>
        <begin position="50"/>
        <end position="73"/>
    </location>
</feature>
<organism evidence="2">
    <name type="scientific">marine sediment metagenome</name>
    <dbReference type="NCBI Taxonomy" id="412755"/>
    <lineage>
        <taxon>unclassified sequences</taxon>
        <taxon>metagenomes</taxon>
        <taxon>ecological metagenomes</taxon>
    </lineage>
</organism>
<keyword evidence="1" id="KW-1133">Transmembrane helix</keyword>